<dbReference type="Proteomes" id="UP000887567">
    <property type="component" value="Unplaced"/>
</dbReference>
<feature type="region of interest" description="Disordered" evidence="3">
    <location>
        <begin position="30"/>
        <end position="68"/>
    </location>
</feature>
<dbReference type="InterPro" id="IPR011990">
    <property type="entry name" value="TPR-like_helical_dom_sf"/>
</dbReference>
<keyword evidence="6" id="KW-1185">Reference proteome</keyword>
<reference evidence="5" key="1">
    <citation type="submission" date="2022-11" db="UniProtKB">
        <authorList>
            <consortium name="EnsemblMetazoa"/>
        </authorList>
    </citation>
    <scope>IDENTIFICATION</scope>
</reference>
<proteinExistence type="predicted"/>
<keyword evidence="1" id="KW-0802">TPR repeat</keyword>
<dbReference type="Pfam" id="PF12770">
    <property type="entry name" value="CHAT"/>
    <property type="match status" value="1"/>
</dbReference>
<dbReference type="OrthoDB" id="5986190at2759"/>
<dbReference type="SUPFAM" id="SSF48452">
    <property type="entry name" value="TPR-like"/>
    <property type="match status" value="3"/>
</dbReference>
<evidence type="ECO:0000256" key="3">
    <source>
        <dbReference type="SAM" id="MobiDB-lite"/>
    </source>
</evidence>
<feature type="repeat" description="TPR" evidence="1">
    <location>
        <begin position="469"/>
        <end position="502"/>
    </location>
</feature>
<dbReference type="AlphaFoldDB" id="A0A913X6R3"/>
<accession>A0A913X6R3</accession>
<evidence type="ECO:0000256" key="1">
    <source>
        <dbReference type="PROSITE-ProRule" id="PRU00339"/>
    </source>
</evidence>
<dbReference type="Gene3D" id="1.25.40.10">
    <property type="entry name" value="Tetratricopeptide repeat domain"/>
    <property type="match status" value="3"/>
</dbReference>
<dbReference type="RefSeq" id="XP_020899719.1">
    <property type="nucleotide sequence ID" value="XM_021044060.2"/>
</dbReference>
<feature type="domain" description="CHAT" evidence="4">
    <location>
        <begin position="776"/>
        <end position="1063"/>
    </location>
</feature>
<dbReference type="InterPro" id="IPR024983">
    <property type="entry name" value="CHAT_dom"/>
</dbReference>
<feature type="coiled-coil region" evidence="2">
    <location>
        <begin position="475"/>
        <end position="502"/>
    </location>
</feature>
<sequence length="1069" mass="120060">MAIIEQISYECTKTAAFSSWLKCILAPTTTEPSTTTEASTTTEPSTTTEASTTTQPSTTTEASTITQPSTTTKILPEMSHYHMDPEMGNIHAIKIPHEEDIGSFRSYSKTRQAKTAFNHGVKFYRNRDFPAAIKHFEDYRDIATKTSNEEQKQLACTNLGCSYYGLGKYEKAIEYHKISLKIAKQRADKFGERCAYTNLGVAHEQLARLKEALEYHEESLRIVKDIGDKKGEGMCYCDISNVLFKMGNLQKAFEYAQDALDIAVEIGDIRGEGRALGSLGNASNMLGKPEDAEKKLLRQLHIAWELSDSYSEIAAYRDLAGSHFTRGKPRFERTNHKLLEISKNKHIKAEATSNLGSNCLSYGQFNKAIEHQQRALAAAKELGDRRLEGTVKRNFGMCYQHVGKHTAAKSYFTEFLQIAKEIEDKIAEADAHQRLGDICYIQGKEDEAIKHYESSLKIAESTGCKQQEARAFGGLGKCYERKEKYEDAMKNHEKDLEISLEIKDKVGESRARQNKGDVFLFGKKYDKAQKQFQRSLQIAKELDDKQGEAVTCLTLGICCHHLSMQFKEAVDEANALAAMKQSEDYFLESIKCNEWLFHNLGEEFEDAFKVSIVDTYIHTYQLLIGKYIATDETGPEETLLVSEKTRGRALEDLLKQKYGLQRNPSKDFLFPSDIKGEVLLPQSSCLLFYSKFLIPRSKPGDIISGIGTWVLDSERKTHFDGKKITELSLADDKDSTLDTLVDKAYKTMSVRGATECEDRSMGRNAYDFKEEEIEEDYLEVLYDALITPVEDKLTGDEIIIIPDGPLFKVPFSALRNPRTNNYLSENKPIRLAPSLTTLKILREPNSIKSRGQVKGALIIGDPDVTGERMYKGEKRNFASLPNARKEAKSIAKVLGVTPLTGPQATKQTIKTRLRTRDVAVVHFAAHGDAERGEIVLSPDIDQLEAGRVPDENDYLLTINEVQEIGLRAKLVVLSCCHSGRGEIKSEGVVGMSRAFFAAGALAVVASLWAVDDLGTRVFMEKFYGHLKRGEKASVSLQQAMKEMRDIERYSRPMYWAPFFLIGEDVTIDV</sequence>
<dbReference type="KEGG" id="epa:110238389"/>
<dbReference type="Pfam" id="PF13424">
    <property type="entry name" value="TPR_12"/>
    <property type="match status" value="3"/>
</dbReference>
<dbReference type="SMART" id="SM00028">
    <property type="entry name" value="TPR"/>
    <property type="match status" value="9"/>
</dbReference>
<organism evidence="5 6">
    <name type="scientific">Exaiptasia diaphana</name>
    <name type="common">Tropical sea anemone</name>
    <name type="synonym">Aiptasia pulchella</name>
    <dbReference type="NCBI Taxonomy" id="2652724"/>
    <lineage>
        <taxon>Eukaryota</taxon>
        <taxon>Metazoa</taxon>
        <taxon>Cnidaria</taxon>
        <taxon>Anthozoa</taxon>
        <taxon>Hexacorallia</taxon>
        <taxon>Actiniaria</taxon>
        <taxon>Aiptasiidae</taxon>
        <taxon>Exaiptasia</taxon>
    </lineage>
</organism>
<dbReference type="PROSITE" id="PS50005">
    <property type="entry name" value="TPR"/>
    <property type="match status" value="2"/>
</dbReference>
<name>A0A913X6R3_EXADI</name>
<keyword evidence="2" id="KW-0175">Coiled coil</keyword>
<dbReference type="EnsemblMetazoa" id="XM_021044060.2">
    <property type="protein sequence ID" value="XP_020899719.1"/>
    <property type="gene ID" value="LOC110238389"/>
</dbReference>
<feature type="repeat" description="TPR" evidence="1">
    <location>
        <begin position="429"/>
        <end position="462"/>
    </location>
</feature>
<evidence type="ECO:0000313" key="5">
    <source>
        <dbReference type="EnsemblMetazoa" id="XP_020899719.1"/>
    </source>
</evidence>
<dbReference type="PANTHER" id="PTHR10098:SF108">
    <property type="entry name" value="TETRATRICOPEPTIDE REPEAT PROTEIN 28"/>
    <property type="match status" value="1"/>
</dbReference>
<dbReference type="InterPro" id="IPR019734">
    <property type="entry name" value="TPR_rpt"/>
</dbReference>
<dbReference type="Pfam" id="PF13176">
    <property type="entry name" value="TPR_7"/>
    <property type="match status" value="1"/>
</dbReference>
<protein>
    <recommendedName>
        <fullName evidence="4">CHAT domain-containing protein</fullName>
    </recommendedName>
</protein>
<evidence type="ECO:0000256" key="2">
    <source>
        <dbReference type="SAM" id="Coils"/>
    </source>
</evidence>
<evidence type="ECO:0000259" key="4">
    <source>
        <dbReference type="Pfam" id="PF12770"/>
    </source>
</evidence>
<dbReference type="PANTHER" id="PTHR10098">
    <property type="entry name" value="RAPSYN-RELATED"/>
    <property type="match status" value="1"/>
</dbReference>
<evidence type="ECO:0000313" key="6">
    <source>
        <dbReference type="Proteomes" id="UP000887567"/>
    </source>
</evidence>
<dbReference type="GeneID" id="110238389"/>